<dbReference type="NCBIfam" id="TIGR00124">
    <property type="entry name" value="cit_ly_ligase"/>
    <property type="match status" value="1"/>
</dbReference>
<accession>A0ABS2ELY2</accession>
<comment type="caution">
    <text evidence="5">The sequence shown here is derived from an EMBL/GenBank/DDBJ whole genome shotgun (WGS) entry which is preliminary data.</text>
</comment>
<dbReference type="SMART" id="SM00764">
    <property type="entry name" value="Citrate_ly_lig"/>
    <property type="match status" value="1"/>
</dbReference>
<dbReference type="SUPFAM" id="SSF52374">
    <property type="entry name" value="Nucleotidylyl transferase"/>
    <property type="match status" value="1"/>
</dbReference>
<dbReference type="EC" id="6.2.1.22" evidence="3"/>
<sequence length="343" mass="38193">MQIKEFNIRMPRYRKRWQSFMEKNGITGFAPSDVGAVEKTYVWFADDGDIAASGSIAGNVLKYVAVCSKYKNGGSLFNEVVSHLVSEEASRGRFHLFVFTKPKYVNSFGYVGFKPLGQTDQAALLETGTPGIQDFLQQLPKFDSGITGAIVMNANPFTKGHRALVERASQECDHVYLFVVQAERSLFTFQERFALVKAGVKDLTNVVVVPGGEYMVSSATFPAYFLKSDQDIGQYQAKLDASIFLKSIAVPLNITRRYLGEEPNSKTTASYNQMLQAVLPPKVTVEIMSRKTFNGEVISATKVRQAITEGRQELIEQFLPVSTAEFVKAHFTELKNRISTEGK</sequence>
<evidence type="ECO:0000256" key="1">
    <source>
        <dbReference type="ARBA" id="ARBA00022741"/>
    </source>
</evidence>
<protein>
    <recommendedName>
        <fullName evidence="3">[Citrate [pro-3S]-lyase] ligase</fullName>
        <ecNumber evidence="3">6.2.1.22</ecNumber>
    </recommendedName>
</protein>
<comment type="catalytic activity">
    <reaction evidence="3">
        <text>holo-[citrate lyase ACP] + acetate + ATP = acetyl-[citrate lyase ACP] + AMP + diphosphate</text>
        <dbReference type="Rhea" id="RHEA:23788"/>
        <dbReference type="Rhea" id="RHEA-COMP:10158"/>
        <dbReference type="Rhea" id="RHEA-COMP:13710"/>
        <dbReference type="ChEBI" id="CHEBI:30089"/>
        <dbReference type="ChEBI" id="CHEBI:30616"/>
        <dbReference type="ChEBI" id="CHEBI:33019"/>
        <dbReference type="ChEBI" id="CHEBI:82683"/>
        <dbReference type="ChEBI" id="CHEBI:137976"/>
        <dbReference type="ChEBI" id="CHEBI:456215"/>
        <dbReference type="EC" id="6.2.1.22"/>
    </reaction>
</comment>
<evidence type="ECO:0000256" key="2">
    <source>
        <dbReference type="ARBA" id="ARBA00022840"/>
    </source>
</evidence>
<evidence type="ECO:0000259" key="4">
    <source>
        <dbReference type="SMART" id="SM00764"/>
    </source>
</evidence>
<keyword evidence="6" id="KW-1185">Reference proteome</keyword>
<keyword evidence="2 3" id="KW-0067">ATP-binding</keyword>
<keyword evidence="1 3" id="KW-0547">Nucleotide-binding</keyword>
<evidence type="ECO:0000313" key="5">
    <source>
        <dbReference type="EMBL" id="MBM6753425.1"/>
    </source>
</evidence>
<dbReference type="InterPro" id="IPR014729">
    <property type="entry name" value="Rossmann-like_a/b/a_fold"/>
</dbReference>
<evidence type="ECO:0000313" key="6">
    <source>
        <dbReference type="Proteomes" id="UP000776629"/>
    </source>
</evidence>
<dbReference type="EMBL" id="JACJJQ010000004">
    <property type="protein sequence ID" value="MBM6753425.1"/>
    <property type="molecule type" value="Genomic_DNA"/>
</dbReference>
<keyword evidence="3 5" id="KW-0436">Ligase</keyword>
<dbReference type="Proteomes" id="UP000776629">
    <property type="component" value="Unassembled WGS sequence"/>
</dbReference>
<dbReference type="PANTHER" id="PTHR40599">
    <property type="entry name" value="[CITRATE [PRO-3S]-LYASE] LIGASE"/>
    <property type="match status" value="1"/>
</dbReference>
<dbReference type="InterPro" id="IPR004821">
    <property type="entry name" value="Cyt_trans-like"/>
</dbReference>
<dbReference type="InterPro" id="IPR005216">
    <property type="entry name" value="Citrate_lyase_ligase"/>
</dbReference>
<dbReference type="Pfam" id="PF08218">
    <property type="entry name" value="Citrate_ly_lig"/>
    <property type="match status" value="1"/>
</dbReference>
<gene>
    <name evidence="5" type="primary">citC</name>
    <name evidence="5" type="ORF">H5993_01410</name>
</gene>
<dbReference type="Gene3D" id="3.40.50.620">
    <property type="entry name" value="HUPs"/>
    <property type="match status" value="1"/>
</dbReference>
<dbReference type="PANTHER" id="PTHR40599:SF1">
    <property type="entry name" value="[CITRATE [PRO-3S]-LYASE] LIGASE"/>
    <property type="match status" value="1"/>
</dbReference>
<dbReference type="InterPro" id="IPR013166">
    <property type="entry name" value="Citrate_lyase_ligase_C"/>
</dbReference>
<feature type="domain" description="Citrate lyase ligase C-terminal" evidence="4">
    <location>
        <begin position="147"/>
        <end position="327"/>
    </location>
</feature>
<comment type="function">
    <text evidence="3">Acetylation of prosthetic group (2-(5''-phosphoribosyl)-3'-dephosphocoenzyme-A) of the gamma subunit of citrate lyase.</text>
</comment>
<reference evidence="5 6" key="1">
    <citation type="journal article" date="2021" name="Sci. Rep.">
        <title>The distribution of antibiotic resistance genes in chicken gut microbiota commensals.</title>
        <authorList>
            <person name="Juricova H."/>
            <person name="Matiasovicova J."/>
            <person name="Kubasova T."/>
            <person name="Cejkova D."/>
            <person name="Rychlik I."/>
        </authorList>
    </citation>
    <scope>NUCLEOTIDE SEQUENCE [LARGE SCALE GENOMIC DNA]</scope>
    <source>
        <strain evidence="5 6">An810</strain>
    </source>
</reference>
<dbReference type="GO" id="GO:0008771">
    <property type="term" value="F:[citrate (pro-3S)-lyase] ligase activity"/>
    <property type="evidence" value="ECO:0007669"/>
    <property type="project" value="UniProtKB-EC"/>
</dbReference>
<proteinExistence type="predicted"/>
<name>A0ABS2ELY2_9LACO</name>
<organism evidence="5 6">
    <name type="scientific">Limosilactobacillus alvi</name>
    <dbReference type="NCBI Taxonomy" id="990412"/>
    <lineage>
        <taxon>Bacteria</taxon>
        <taxon>Bacillati</taxon>
        <taxon>Bacillota</taxon>
        <taxon>Bacilli</taxon>
        <taxon>Lactobacillales</taxon>
        <taxon>Lactobacillaceae</taxon>
        <taxon>Limosilactobacillus</taxon>
    </lineage>
</organism>
<dbReference type="PIRSF" id="PIRSF005751">
    <property type="entry name" value="Acet_citr_lig"/>
    <property type="match status" value="1"/>
</dbReference>
<evidence type="ECO:0000256" key="3">
    <source>
        <dbReference type="PIRNR" id="PIRNR005751"/>
    </source>
</evidence>
<dbReference type="NCBIfam" id="TIGR00125">
    <property type="entry name" value="cyt_tran_rel"/>
    <property type="match status" value="1"/>
</dbReference>